<gene>
    <name evidence="1" type="ORF">HPB52_000918</name>
</gene>
<dbReference type="Proteomes" id="UP000821837">
    <property type="component" value="Unassembled WGS sequence"/>
</dbReference>
<dbReference type="EMBL" id="JABSTV010001250">
    <property type="protein sequence ID" value="KAH7955468.1"/>
    <property type="molecule type" value="Genomic_DNA"/>
</dbReference>
<sequence length="172" mass="17670">MLASGLLVICFGKGIHLSGRMGPKAEGGGGAMLTAEFGGAPAVADDAPVRSFEWESGGGCCGCGEEVGAQIPVLKQARALGEGDRDGEEVRGVLCSQEEDDVGEEESVLVQDGVGRPWCQGNGGGGLLGCGCGRLHRVFRGGGLDFWCLTPARGQEFPEPSYTGPRSWGAGR</sequence>
<dbReference type="AlphaFoldDB" id="A0A9D4PTF8"/>
<reference evidence="1" key="1">
    <citation type="journal article" date="2020" name="Cell">
        <title>Large-Scale Comparative Analyses of Tick Genomes Elucidate Their Genetic Diversity and Vector Capacities.</title>
        <authorList>
            <consortium name="Tick Genome and Microbiome Consortium (TIGMIC)"/>
            <person name="Jia N."/>
            <person name="Wang J."/>
            <person name="Shi W."/>
            <person name="Du L."/>
            <person name="Sun Y."/>
            <person name="Zhan W."/>
            <person name="Jiang J.F."/>
            <person name="Wang Q."/>
            <person name="Zhang B."/>
            <person name="Ji P."/>
            <person name="Bell-Sakyi L."/>
            <person name="Cui X.M."/>
            <person name="Yuan T.T."/>
            <person name="Jiang B.G."/>
            <person name="Yang W.F."/>
            <person name="Lam T.T."/>
            <person name="Chang Q.C."/>
            <person name="Ding S.J."/>
            <person name="Wang X.J."/>
            <person name="Zhu J.G."/>
            <person name="Ruan X.D."/>
            <person name="Zhao L."/>
            <person name="Wei J.T."/>
            <person name="Ye R.Z."/>
            <person name="Que T.C."/>
            <person name="Du C.H."/>
            <person name="Zhou Y.H."/>
            <person name="Cheng J.X."/>
            <person name="Dai P.F."/>
            <person name="Guo W.B."/>
            <person name="Han X.H."/>
            <person name="Huang E.J."/>
            <person name="Li L.F."/>
            <person name="Wei W."/>
            <person name="Gao Y.C."/>
            <person name="Liu J.Z."/>
            <person name="Shao H.Z."/>
            <person name="Wang X."/>
            <person name="Wang C.C."/>
            <person name="Yang T.C."/>
            <person name="Huo Q.B."/>
            <person name="Li W."/>
            <person name="Chen H.Y."/>
            <person name="Chen S.E."/>
            <person name="Zhou L.G."/>
            <person name="Ni X.B."/>
            <person name="Tian J.H."/>
            <person name="Sheng Y."/>
            <person name="Liu T."/>
            <person name="Pan Y.S."/>
            <person name="Xia L.Y."/>
            <person name="Li J."/>
            <person name="Zhao F."/>
            <person name="Cao W.C."/>
        </authorList>
    </citation>
    <scope>NUCLEOTIDE SEQUENCE</scope>
    <source>
        <strain evidence="1">Rsan-2018</strain>
    </source>
</reference>
<evidence type="ECO:0000313" key="1">
    <source>
        <dbReference type="EMBL" id="KAH7955468.1"/>
    </source>
</evidence>
<protein>
    <submittedName>
        <fullName evidence="1">Uncharacterized protein</fullName>
    </submittedName>
</protein>
<comment type="caution">
    <text evidence="1">The sequence shown here is derived from an EMBL/GenBank/DDBJ whole genome shotgun (WGS) entry which is preliminary data.</text>
</comment>
<accession>A0A9D4PTF8</accession>
<name>A0A9D4PTF8_RHISA</name>
<reference evidence="1" key="2">
    <citation type="submission" date="2021-09" db="EMBL/GenBank/DDBJ databases">
        <authorList>
            <person name="Jia N."/>
            <person name="Wang J."/>
            <person name="Shi W."/>
            <person name="Du L."/>
            <person name="Sun Y."/>
            <person name="Zhan W."/>
            <person name="Jiang J."/>
            <person name="Wang Q."/>
            <person name="Zhang B."/>
            <person name="Ji P."/>
            <person name="Sakyi L.B."/>
            <person name="Cui X."/>
            <person name="Yuan T."/>
            <person name="Jiang B."/>
            <person name="Yang W."/>
            <person name="Lam T.T.-Y."/>
            <person name="Chang Q."/>
            <person name="Ding S."/>
            <person name="Wang X."/>
            <person name="Zhu J."/>
            <person name="Ruan X."/>
            <person name="Zhao L."/>
            <person name="Wei J."/>
            <person name="Que T."/>
            <person name="Du C."/>
            <person name="Cheng J."/>
            <person name="Dai P."/>
            <person name="Han X."/>
            <person name="Huang E."/>
            <person name="Gao Y."/>
            <person name="Liu J."/>
            <person name="Shao H."/>
            <person name="Ye R."/>
            <person name="Li L."/>
            <person name="Wei W."/>
            <person name="Wang X."/>
            <person name="Wang C."/>
            <person name="Huo Q."/>
            <person name="Li W."/>
            <person name="Guo W."/>
            <person name="Chen H."/>
            <person name="Chen S."/>
            <person name="Zhou L."/>
            <person name="Zhou L."/>
            <person name="Ni X."/>
            <person name="Tian J."/>
            <person name="Zhou Y."/>
            <person name="Sheng Y."/>
            <person name="Liu T."/>
            <person name="Pan Y."/>
            <person name="Xia L."/>
            <person name="Li J."/>
            <person name="Zhao F."/>
            <person name="Cao W."/>
        </authorList>
    </citation>
    <scope>NUCLEOTIDE SEQUENCE</scope>
    <source>
        <strain evidence="1">Rsan-2018</strain>
        <tissue evidence="1">Larvae</tissue>
    </source>
</reference>
<evidence type="ECO:0000313" key="2">
    <source>
        <dbReference type="Proteomes" id="UP000821837"/>
    </source>
</evidence>
<proteinExistence type="predicted"/>
<keyword evidence="2" id="KW-1185">Reference proteome</keyword>
<organism evidence="1 2">
    <name type="scientific">Rhipicephalus sanguineus</name>
    <name type="common">Brown dog tick</name>
    <name type="synonym">Ixodes sanguineus</name>
    <dbReference type="NCBI Taxonomy" id="34632"/>
    <lineage>
        <taxon>Eukaryota</taxon>
        <taxon>Metazoa</taxon>
        <taxon>Ecdysozoa</taxon>
        <taxon>Arthropoda</taxon>
        <taxon>Chelicerata</taxon>
        <taxon>Arachnida</taxon>
        <taxon>Acari</taxon>
        <taxon>Parasitiformes</taxon>
        <taxon>Ixodida</taxon>
        <taxon>Ixodoidea</taxon>
        <taxon>Ixodidae</taxon>
        <taxon>Rhipicephalinae</taxon>
        <taxon>Rhipicephalus</taxon>
        <taxon>Rhipicephalus</taxon>
    </lineage>
</organism>